<comment type="function">
    <text evidence="12">Extracellular aminopeptidase that allows assimilation of proteinaceous substrates.</text>
</comment>
<dbReference type="FunFam" id="3.40.630.10:FF:000042">
    <property type="entry name" value="Peptide hydrolase"/>
    <property type="match status" value="1"/>
</dbReference>
<accession>A0AA39XLY5</accession>
<dbReference type="Proteomes" id="UP001174934">
    <property type="component" value="Unassembled WGS sequence"/>
</dbReference>
<evidence type="ECO:0000256" key="5">
    <source>
        <dbReference type="ARBA" id="ARBA00022723"/>
    </source>
</evidence>
<evidence type="ECO:0000313" key="16">
    <source>
        <dbReference type="EMBL" id="KAK0636478.1"/>
    </source>
</evidence>
<comment type="subunit">
    <text evidence="2">Monomer.</text>
</comment>
<dbReference type="GO" id="GO:0008235">
    <property type="term" value="F:metalloexopeptidase activity"/>
    <property type="evidence" value="ECO:0007669"/>
    <property type="project" value="InterPro"/>
</dbReference>
<feature type="signal peptide" evidence="14">
    <location>
        <begin position="1"/>
        <end position="18"/>
    </location>
</feature>
<keyword evidence="7 14" id="KW-0378">Hydrolase</keyword>
<evidence type="ECO:0000256" key="9">
    <source>
        <dbReference type="ARBA" id="ARBA00023145"/>
    </source>
</evidence>
<keyword evidence="3" id="KW-0031">Aminopeptidase</keyword>
<evidence type="ECO:0000256" key="12">
    <source>
        <dbReference type="ARBA" id="ARBA00043843"/>
    </source>
</evidence>
<comment type="similarity">
    <text evidence="13">Belongs to the peptidase M28 family. M28E subfamily.</text>
</comment>
<evidence type="ECO:0000256" key="8">
    <source>
        <dbReference type="ARBA" id="ARBA00022833"/>
    </source>
</evidence>
<comment type="caution">
    <text evidence="16">The sequence shown here is derived from an EMBL/GenBank/DDBJ whole genome shotgun (WGS) entry which is preliminary data.</text>
</comment>
<dbReference type="PANTHER" id="PTHR12147:SF56">
    <property type="entry name" value="AMINOPEPTIDASE YDR415C-RELATED"/>
    <property type="match status" value="1"/>
</dbReference>
<evidence type="ECO:0000256" key="6">
    <source>
        <dbReference type="ARBA" id="ARBA00022729"/>
    </source>
</evidence>
<dbReference type="Pfam" id="PF04389">
    <property type="entry name" value="Peptidase_M28"/>
    <property type="match status" value="1"/>
</dbReference>
<dbReference type="AlphaFoldDB" id="A0AA39XLY5"/>
<evidence type="ECO:0000256" key="10">
    <source>
        <dbReference type="ARBA" id="ARBA00023157"/>
    </source>
</evidence>
<evidence type="ECO:0000256" key="4">
    <source>
        <dbReference type="ARBA" id="ARBA00022670"/>
    </source>
</evidence>
<dbReference type="InterPro" id="IPR045175">
    <property type="entry name" value="M28_fam"/>
</dbReference>
<keyword evidence="10" id="KW-1015">Disulfide bond</keyword>
<keyword evidence="8 14" id="KW-0862">Zinc</keyword>
<evidence type="ECO:0000256" key="3">
    <source>
        <dbReference type="ARBA" id="ARBA00022438"/>
    </source>
</evidence>
<keyword evidence="4 14" id="KW-0645">Protease</keyword>
<evidence type="ECO:0000256" key="2">
    <source>
        <dbReference type="ARBA" id="ARBA00011245"/>
    </source>
</evidence>
<feature type="domain" description="Peptidase M28" evidence="15">
    <location>
        <begin position="176"/>
        <end position="383"/>
    </location>
</feature>
<dbReference type="GO" id="GO:0004177">
    <property type="term" value="F:aminopeptidase activity"/>
    <property type="evidence" value="ECO:0007669"/>
    <property type="project" value="UniProtKB-KW"/>
</dbReference>
<keyword evidence="11" id="KW-0325">Glycoprotein</keyword>
<evidence type="ECO:0000256" key="1">
    <source>
        <dbReference type="ARBA" id="ARBA00001947"/>
    </source>
</evidence>
<reference evidence="16" key="1">
    <citation type="submission" date="2023-06" db="EMBL/GenBank/DDBJ databases">
        <title>Genome-scale phylogeny and comparative genomics of the fungal order Sordariales.</title>
        <authorList>
            <consortium name="Lawrence Berkeley National Laboratory"/>
            <person name="Hensen N."/>
            <person name="Bonometti L."/>
            <person name="Westerberg I."/>
            <person name="Brannstrom I.O."/>
            <person name="Guillou S."/>
            <person name="Cros-Aarteil S."/>
            <person name="Calhoun S."/>
            <person name="Haridas S."/>
            <person name="Kuo A."/>
            <person name="Mondo S."/>
            <person name="Pangilinan J."/>
            <person name="Riley R."/>
            <person name="LaButti K."/>
            <person name="Andreopoulos B."/>
            <person name="Lipzen A."/>
            <person name="Chen C."/>
            <person name="Yanf M."/>
            <person name="Daum C."/>
            <person name="Ng V."/>
            <person name="Clum A."/>
            <person name="Steindorff A."/>
            <person name="Ohm R."/>
            <person name="Martin F."/>
            <person name="Silar P."/>
            <person name="Natvig D."/>
            <person name="Lalanne C."/>
            <person name="Gautier V."/>
            <person name="Ament-velasquez S.L."/>
            <person name="Kruys A."/>
            <person name="Hutchinson M.I."/>
            <person name="Powell A.J."/>
            <person name="Barry K."/>
            <person name="Miller A.N."/>
            <person name="Grigoriev I.V."/>
            <person name="Debuchy R."/>
            <person name="Gladieux P."/>
            <person name="Thoren M.H."/>
            <person name="Johannesson H."/>
        </authorList>
    </citation>
    <scope>NUCLEOTIDE SEQUENCE</scope>
    <source>
        <strain evidence="16">SMH3391-2</strain>
    </source>
</reference>
<gene>
    <name evidence="16" type="ORF">B0T17DRAFT_82595</name>
</gene>
<evidence type="ECO:0000256" key="14">
    <source>
        <dbReference type="RuleBase" id="RU361240"/>
    </source>
</evidence>
<dbReference type="Gene3D" id="3.40.630.10">
    <property type="entry name" value="Zn peptidases"/>
    <property type="match status" value="1"/>
</dbReference>
<evidence type="ECO:0000313" key="17">
    <source>
        <dbReference type="Proteomes" id="UP001174934"/>
    </source>
</evidence>
<dbReference type="InterPro" id="IPR007484">
    <property type="entry name" value="Peptidase_M28"/>
</dbReference>
<dbReference type="PANTHER" id="PTHR12147">
    <property type="entry name" value="METALLOPEPTIDASE M28 FAMILY MEMBER"/>
    <property type="match status" value="1"/>
</dbReference>
<sequence length="407" mass="45203">MKVTNASLLTLLLPAVSGRFFEHGESDHVMLYPNGRPDTSKDTTKYHIELSPGETRWVTEDEKWELRRNGQRFFDITDHPDLGTLSASTASKKTVFPKKPTLQKEITPLLKNLSKSQMEDHLTTFTSFHTRYYRSDYGRQSSEWLLAQVNDIIKTSGAEGSVSAKHFKHAWGQNSIIATVPGKTNSTVVIGAHQDSINLWLPSVLAAPGADDDGSGTVTILEAFRVLLQSQDIIKGKQENTLEFHWYSAEEGGLLGSQAIFSSYEKAGRDVKAMLQQDMTGFVTRTLDAGKVESVGVIVDFVDPNLTEFIKKVIVEYCDIPFVETKCGYACSDHASASKAGYPSAFVIESAFEYSDNHIHSTEDLIKYLSFDHMLQHARLTLAFGYELAFTDFAKLEKGSSSSMGDL</sequence>
<dbReference type="EMBL" id="JAULSR010000001">
    <property type="protein sequence ID" value="KAK0636478.1"/>
    <property type="molecule type" value="Genomic_DNA"/>
</dbReference>
<proteinExistence type="inferred from homology"/>
<dbReference type="CDD" id="cd03879">
    <property type="entry name" value="M28_AAP"/>
    <property type="match status" value="1"/>
</dbReference>
<dbReference type="GO" id="GO:0046872">
    <property type="term" value="F:metal ion binding"/>
    <property type="evidence" value="ECO:0007669"/>
    <property type="project" value="UniProtKB-KW"/>
</dbReference>
<comment type="cofactor">
    <cofactor evidence="1">
        <name>Zn(2+)</name>
        <dbReference type="ChEBI" id="CHEBI:29105"/>
    </cofactor>
</comment>
<dbReference type="SUPFAM" id="SSF53187">
    <property type="entry name" value="Zn-dependent exopeptidases"/>
    <property type="match status" value="1"/>
</dbReference>
<keyword evidence="6 14" id="KW-0732">Signal</keyword>
<organism evidence="16 17">
    <name type="scientific">Bombardia bombarda</name>
    <dbReference type="NCBI Taxonomy" id="252184"/>
    <lineage>
        <taxon>Eukaryota</taxon>
        <taxon>Fungi</taxon>
        <taxon>Dikarya</taxon>
        <taxon>Ascomycota</taxon>
        <taxon>Pezizomycotina</taxon>
        <taxon>Sordariomycetes</taxon>
        <taxon>Sordariomycetidae</taxon>
        <taxon>Sordariales</taxon>
        <taxon>Lasiosphaeriaceae</taxon>
        <taxon>Bombardia</taxon>
    </lineage>
</organism>
<protein>
    <recommendedName>
        <fullName evidence="14">Peptide hydrolase</fullName>
        <ecNumber evidence="14">3.4.-.-</ecNumber>
    </recommendedName>
</protein>
<evidence type="ECO:0000259" key="15">
    <source>
        <dbReference type="Pfam" id="PF04389"/>
    </source>
</evidence>
<feature type="chain" id="PRO_5041485173" description="Peptide hydrolase" evidence="14">
    <location>
        <begin position="19"/>
        <end position="407"/>
    </location>
</feature>
<name>A0AA39XLY5_9PEZI</name>
<evidence type="ECO:0000256" key="7">
    <source>
        <dbReference type="ARBA" id="ARBA00022801"/>
    </source>
</evidence>
<evidence type="ECO:0000256" key="11">
    <source>
        <dbReference type="ARBA" id="ARBA00023180"/>
    </source>
</evidence>
<dbReference type="EC" id="3.4.-.-" evidence="14"/>
<keyword evidence="5 14" id="KW-0479">Metal-binding</keyword>
<keyword evidence="17" id="KW-1185">Reference proteome</keyword>
<dbReference type="GO" id="GO:0006508">
    <property type="term" value="P:proteolysis"/>
    <property type="evidence" value="ECO:0007669"/>
    <property type="project" value="UniProtKB-KW"/>
</dbReference>
<evidence type="ECO:0000256" key="13">
    <source>
        <dbReference type="ARBA" id="ARBA00043962"/>
    </source>
</evidence>
<keyword evidence="9" id="KW-0865">Zymogen</keyword>